<organism evidence="15">
    <name type="scientific">Ascaris suum</name>
    <name type="common">Pig roundworm</name>
    <name type="synonym">Ascaris lumbricoides</name>
    <dbReference type="NCBI Taxonomy" id="6253"/>
    <lineage>
        <taxon>Eukaryota</taxon>
        <taxon>Metazoa</taxon>
        <taxon>Ecdysozoa</taxon>
        <taxon>Nematoda</taxon>
        <taxon>Chromadorea</taxon>
        <taxon>Rhabditida</taxon>
        <taxon>Spirurina</taxon>
        <taxon>Ascaridomorpha</taxon>
        <taxon>Ascaridoidea</taxon>
        <taxon>Ascarididae</taxon>
        <taxon>Ascaris</taxon>
    </lineage>
</organism>
<dbReference type="PROSITE" id="PS50056">
    <property type="entry name" value="TYR_PHOSPHATASE_2"/>
    <property type="match status" value="1"/>
</dbReference>
<evidence type="ECO:0000256" key="10">
    <source>
        <dbReference type="ARBA" id="ARBA00051722"/>
    </source>
</evidence>
<dbReference type="EMBL" id="JI165226">
    <property type="protein sequence ID" value="ADY40895.1"/>
    <property type="molecule type" value="mRNA"/>
</dbReference>
<accession>F1KSP1</accession>
<comment type="subcellular location">
    <subcellularLocation>
        <location evidence="1">Membrane</location>
        <topology evidence="1">Single-pass membrane protein</topology>
    </subcellularLocation>
</comment>
<evidence type="ECO:0000259" key="14">
    <source>
        <dbReference type="PROSITE" id="PS50853"/>
    </source>
</evidence>
<dbReference type="GO" id="GO:0016020">
    <property type="term" value="C:membrane"/>
    <property type="evidence" value="ECO:0007669"/>
    <property type="project" value="UniProtKB-SubCell"/>
</dbReference>
<dbReference type="SUPFAM" id="SSF48726">
    <property type="entry name" value="Immunoglobulin"/>
    <property type="match status" value="1"/>
</dbReference>
<dbReference type="InterPro" id="IPR050713">
    <property type="entry name" value="RTP_Phos/Ushers"/>
</dbReference>
<dbReference type="AlphaFoldDB" id="F1KSP1"/>
<dbReference type="InterPro" id="IPR000387">
    <property type="entry name" value="Tyr_Pase_dom"/>
</dbReference>
<keyword evidence="4" id="KW-0732">Signal</keyword>
<evidence type="ECO:0000313" key="15">
    <source>
        <dbReference type="EMBL" id="ADY40895.1"/>
    </source>
</evidence>
<dbReference type="SUPFAM" id="SSF49265">
    <property type="entry name" value="Fibronectin type III"/>
    <property type="match status" value="2"/>
</dbReference>
<dbReference type="CDD" id="cd00063">
    <property type="entry name" value="FN3"/>
    <property type="match status" value="3"/>
</dbReference>
<keyword evidence="8 11" id="KW-0472">Membrane</keyword>
<dbReference type="EC" id="3.1.3.48" evidence="2"/>
<evidence type="ECO:0000256" key="7">
    <source>
        <dbReference type="ARBA" id="ARBA00022989"/>
    </source>
</evidence>
<dbReference type="PROSITE" id="PS50055">
    <property type="entry name" value="TYR_PHOSPHATASE_PTP"/>
    <property type="match status" value="1"/>
</dbReference>
<dbReference type="InterPro" id="IPR036116">
    <property type="entry name" value="FN3_sf"/>
</dbReference>
<feature type="domain" description="Tyrosine specific protein phosphatases" evidence="13">
    <location>
        <begin position="831"/>
        <end position="900"/>
    </location>
</feature>
<dbReference type="InterPro" id="IPR029021">
    <property type="entry name" value="Prot-tyrosine_phosphatase-like"/>
</dbReference>
<keyword evidence="3 11" id="KW-0812">Transmembrane</keyword>
<dbReference type="Gene3D" id="2.60.40.10">
    <property type="entry name" value="Immunoglobulins"/>
    <property type="match status" value="4"/>
</dbReference>
<sequence>MFLNLFLLFAKDLSTLLSWSLINYRLLNSTLKLITVLVYIAVDYGNAATQPTVVTVVNGSSVTMKCEPAEHLVRTHMAPDFESPQLIRKLDWFHEDALIASYQQDVLRDSSRQWWVSNRRIQLLRPFYSLHFISLLPYDSGVYYCRLETDPLFALTLSTGSVTLIVMVRPPSPSKPEVTAFTERSVTLSWKQTASAAHKPILQYAVLVRSTRSGEERTVTLYGNNTSATVSGLLPLTQYSFSVSAENAAGMSEFSPSVIYRTLGEALTNAPIVESLRNTSEGCVNVTWKSPPNAGHSITGYRVMVHRMGTGTMREWHTKDNEHALCGLPFNSAFMISIEADNGYGYSPSATSIFYTDQSVPDGPPEGVEAHAISSSTITLIWSAPRKPNGIIIAYQIYVKRADDNNVRTIRLKVRGDTPSRCTYNISDLAPYTKYTFRLSAFTAKGEGDRSEELSATTDYAVPPSPKITNITFNCRNTVTVTWIEESDYGQFYQLLLEGATPHSFNTTRRKVELSDLVLQQRYSIKVSSILRSVIDNSTILMSQWSPTEVFLIAERCSLHSSLCASSMCERLSVSPSSSYSLLFASFSIVVAILLSAVVAIAIRKRCIVRKKKFVNAEEKYCDESRSLVYDRNCGQSISVERFDEYCREMSANDNQQFRRQFEEIEKDASLVDDFALDEHRSKDRYLNISAFESTRIKIASGSCDYINANYVDSCETKRAYIATQAPLPHTFADFWEMVWQEHSNLIVAITKLVEHGRRKCDQYWPCTVTGSQTHGHYTVTLDMERPNAHFVHRLITLKSSRCLMTERKVHQLHFTSWPDHGVPTSVFPILSFLKYVSEVPTTGPIVVHCSAGVGRSGSFMLIDSMRRHLLISDSVNIEAHLRHIRQQRAKLVQTLEQYIFCHEAIRQLIIHGSTRIHVDSFVHYTNYLFHEVVNGRTRLQIQYEDICKCPHSPTCTNPIGYEVFPGYHKEAEFIVATWPKETEALWELIWEKNCQTVVVLGGHSEFWQNIETAGELTIQRNGDDTTIISSNEDQLCVRTLSVSQCDFELDTWAEIERIQQRRLQYHQSPLMVLNPQNNSTAYILCVLTSIACQLEAESCLDVLQLLAAYKHKLCNVWRTQCDIEIIYDKLLILVQNLQHSTTCW</sequence>
<dbReference type="InterPro" id="IPR036179">
    <property type="entry name" value="Ig-like_dom_sf"/>
</dbReference>
<dbReference type="Pfam" id="PF00041">
    <property type="entry name" value="fn3"/>
    <property type="match status" value="2"/>
</dbReference>
<feature type="domain" description="Fibronectin type-III" evidence="14">
    <location>
        <begin position="172"/>
        <end position="265"/>
    </location>
</feature>
<evidence type="ECO:0000256" key="9">
    <source>
        <dbReference type="ARBA" id="ARBA00023180"/>
    </source>
</evidence>
<evidence type="ECO:0000256" key="6">
    <source>
        <dbReference type="ARBA" id="ARBA00022912"/>
    </source>
</evidence>
<evidence type="ECO:0000256" key="11">
    <source>
        <dbReference type="SAM" id="Phobius"/>
    </source>
</evidence>
<keyword evidence="5" id="KW-0378">Hydrolase</keyword>
<dbReference type="SMART" id="SM00409">
    <property type="entry name" value="IG"/>
    <property type="match status" value="1"/>
</dbReference>
<dbReference type="PRINTS" id="PR00700">
    <property type="entry name" value="PRTYPHPHTASE"/>
</dbReference>
<name>F1KSP1_ASCSU</name>
<protein>
    <recommendedName>
        <fullName evidence="2">protein-tyrosine-phosphatase</fullName>
        <ecNumber evidence="2">3.1.3.48</ecNumber>
    </recommendedName>
</protein>
<dbReference type="SUPFAM" id="SSF52799">
    <property type="entry name" value="(Phosphotyrosine protein) phosphatases II"/>
    <property type="match status" value="2"/>
</dbReference>
<feature type="domain" description="Tyrosine-protein phosphatase" evidence="12">
    <location>
        <begin position="658"/>
        <end position="909"/>
    </location>
</feature>
<reference evidence="15" key="1">
    <citation type="journal article" date="2011" name="Genome Res.">
        <title>Deep small RNA sequencing from the nematode Ascaris reveals conservation, functional diversification, and novel developmental profiles.</title>
        <authorList>
            <person name="Wang J."/>
            <person name="Czech B."/>
            <person name="Crunk A."/>
            <person name="Wallace A."/>
            <person name="Mitreva M."/>
            <person name="Hannon G.J."/>
            <person name="Davis R.E."/>
        </authorList>
    </citation>
    <scope>NUCLEOTIDE SEQUENCE</scope>
</reference>
<evidence type="ECO:0000256" key="4">
    <source>
        <dbReference type="ARBA" id="ARBA00022729"/>
    </source>
</evidence>
<dbReference type="InterPro" id="IPR016130">
    <property type="entry name" value="Tyr_Pase_AS"/>
</dbReference>
<dbReference type="PANTHER" id="PTHR46957">
    <property type="entry name" value="CYTOKINE RECEPTOR"/>
    <property type="match status" value="1"/>
</dbReference>
<feature type="transmembrane region" description="Helical" evidence="11">
    <location>
        <begin position="580"/>
        <end position="603"/>
    </location>
</feature>
<evidence type="ECO:0000256" key="3">
    <source>
        <dbReference type="ARBA" id="ARBA00022692"/>
    </source>
</evidence>
<dbReference type="PROSITE" id="PS00383">
    <property type="entry name" value="TYR_PHOSPHATASE_1"/>
    <property type="match status" value="1"/>
</dbReference>
<dbReference type="InterPro" id="IPR000242">
    <property type="entry name" value="PTP_cat"/>
</dbReference>
<dbReference type="SMART" id="SM00404">
    <property type="entry name" value="PTPc_motif"/>
    <property type="match status" value="1"/>
</dbReference>
<proteinExistence type="evidence at transcript level"/>
<dbReference type="Gene3D" id="3.90.190.10">
    <property type="entry name" value="Protein tyrosine phosphatase superfamily"/>
    <property type="match status" value="1"/>
</dbReference>
<evidence type="ECO:0000259" key="12">
    <source>
        <dbReference type="PROSITE" id="PS50055"/>
    </source>
</evidence>
<evidence type="ECO:0000256" key="1">
    <source>
        <dbReference type="ARBA" id="ARBA00004167"/>
    </source>
</evidence>
<keyword evidence="7 11" id="KW-1133">Transmembrane helix</keyword>
<dbReference type="SMART" id="SM00194">
    <property type="entry name" value="PTPc"/>
    <property type="match status" value="1"/>
</dbReference>
<feature type="domain" description="Fibronectin type-III" evidence="14">
    <location>
        <begin position="364"/>
        <end position="461"/>
    </location>
</feature>
<keyword evidence="6" id="KW-0904">Protein phosphatase</keyword>
<dbReference type="FunFam" id="2.60.40.10:FF:000478">
    <property type="entry name" value="Protein tyrosine phosphatase, receptor type Q"/>
    <property type="match status" value="1"/>
</dbReference>
<dbReference type="InterPro" id="IPR003595">
    <property type="entry name" value="Tyr_Pase_cat"/>
</dbReference>
<feature type="domain" description="Fibronectin type-III" evidence="14">
    <location>
        <begin position="270"/>
        <end position="362"/>
    </location>
</feature>
<dbReference type="PANTHER" id="PTHR46957:SF3">
    <property type="entry name" value="CYTOKINE RECEPTOR"/>
    <property type="match status" value="1"/>
</dbReference>
<dbReference type="InterPro" id="IPR003599">
    <property type="entry name" value="Ig_sub"/>
</dbReference>
<evidence type="ECO:0000256" key="5">
    <source>
        <dbReference type="ARBA" id="ARBA00022801"/>
    </source>
</evidence>
<evidence type="ECO:0000259" key="13">
    <source>
        <dbReference type="PROSITE" id="PS50056"/>
    </source>
</evidence>
<evidence type="ECO:0000256" key="2">
    <source>
        <dbReference type="ARBA" id="ARBA00013064"/>
    </source>
</evidence>
<dbReference type="Pfam" id="PF00102">
    <property type="entry name" value="Y_phosphatase"/>
    <property type="match status" value="1"/>
</dbReference>
<evidence type="ECO:0000256" key="8">
    <source>
        <dbReference type="ARBA" id="ARBA00023136"/>
    </source>
</evidence>
<dbReference type="SMART" id="SM00060">
    <property type="entry name" value="FN3"/>
    <property type="match status" value="4"/>
</dbReference>
<dbReference type="InterPro" id="IPR003961">
    <property type="entry name" value="FN3_dom"/>
</dbReference>
<dbReference type="GO" id="GO:0004725">
    <property type="term" value="F:protein tyrosine phosphatase activity"/>
    <property type="evidence" value="ECO:0007669"/>
    <property type="project" value="UniProtKB-EC"/>
</dbReference>
<dbReference type="PROSITE" id="PS50853">
    <property type="entry name" value="FN3"/>
    <property type="match status" value="3"/>
</dbReference>
<dbReference type="InterPro" id="IPR013783">
    <property type="entry name" value="Ig-like_fold"/>
</dbReference>
<comment type="catalytic activity">
    <reaction evidence="10">
        <text>O-phospho-L-tyrosyl-[protein] + H2O = L-tyrosyl-[protein] + phosphate</text>
        <dbReference type="Rhea" id="RHEA:10684"/>
        <dbReference type="Rhea" id="RHEA-COMP:10136"/>
        <dbReference type="Rhea" id="RHEA-COMP:20101"/>
        <dbReference type="ChEBI" id="CHEBI:15377"/>
        <dbReference type="ChEBI" id="CHEBI:43474"/>
        <dbReference type="ChEBI" id="CHEBI:46858"/>
        <dbReference type="ChEBI" id="CHEBI:61978"/>
        <dbReference type="EC" id="3.1.3.48"/>
    </reaction>
</comment>
<keyword evidence="9" id="KW-0325">Glycoprotein</keyword>